<dbReference type="Pfam" id="PF00376">
    <property type="entry name" value="MerR"/>
    <property type="match status" value="1"/>
</dbReference>
<organism evidence="6 7">
    <name type="scientific">Vagococcus martis</name>
    <dbReference type="NCBI Taxonomy" id="1768210"/>
    <lineage>
        <taxon>Bacteria</taxon>
        <taxon>Bacillati</taxon>
        <taxon>Bacillota</taxon>
        <taxon>Bacilli</taxon>
        <taxon>Lactobacillales</taxon>
        <taxon>Enterococcaceae</taxon>
        <taxon>Vagococcus</taxon>
    </lineage>
</organism>
<keyword evidence="2" id="KW-0805">Transcription regulation</keyword>
<evidence type="ECO:0000313" key="6">
    <source>
        <dbReference type="EMBL" id="OPF87144.1"/>
    </source>
</evidence>
<dbReference type="Proteomes" id="UP000189970">
    <property type="component" value="Unassembled WGS sequence"/>
</dbReference>
<evidence type="ECO:0000259" key="5">
    <source>
        <dbReference type="PROSITE" id="PS50937"/>
    </source>
</evidence>
<name>A0A1V4DF17_9ENTE</name>
<evidence type="ECO:0000256" key="1">
    <source>
        <dbReference type="ARBA" id="ARBA00022491"/>
    </source>
</evidence>
<protein>
    <recommendedName>
        <fullName evidence="5">HTH merR-type domain-containing protein</fullName>
    </recommendedName>
</protein>
<evidence type="ECO:0000256" key="3">
    <source>
        <dbReference type="ARBA" id="ARBA00023125"/>
    </source>
</evidence>
<dbReference type="GO" id="GO:0003700">
    <property type="term" value="F:DNA-binding transcription factor activity"/>
    <property type="evidence" value="ECO:0007669"/>
    <property type="project" value="InterPro"/>
</dbReference>
<keyword evidence="1" id="KW-0678">Repressor</keyword>
<dbReference type="AlphaFoldDB" id="A0A1V4DF17"/>
<dbReference type="RefSeq" id="WP_158080140.1">
    <property type="nucleotide sequence ID" value="NZ_MVAB01000001.1"/>
</dbReference>
<reference evidence="6 7" key="1">
    <citation type="submission" date="2017-02" db="EMBL/GenBank/DDBJ databases">
        <title>Vagococcus cremeus sp. nov., isolated from the small intestine of a marten, Martes flavigula.</title>
        <authorList>
            <person name="Tak E.J."/>
            <person name="Bae J.-W."/>
        </authorList>
    </citation>
    <scope>NUCLEOTIDE SEQUENCE [LARGE SCALE GENOMIC DNA]</scope>
    <source>
        <strain evidence="6 7">D7T301</strain>
    </source>
</reference>
<dbReference type="InterPro" id="IPR047057">
    <property type="entry name" value="MerR_fam"/>
</dbReference>
<dbReference type="InterPro" id="IPR000551">
    <property type="entry name" value="MerR-type_HTH_dom"/>
</dbReference>
<dbReference type="SUPFAM" id="SSF46955">
    <property type="entry name" value="Putative DNA-binding domain"/>
    <property type="match status" value="1"/>
</dbReference>
<proteinExistence type="predicted"/>
<dbReference type="InterPro" id="IPR009061">
    <property type="entry name" value="DNA-bd_dom_put_sf"/>
</dbReference>
<dbReference type="EMBL" id="MVAB01000001">
    <property type="protein sequence ID" value="OPF87144.1"/>
    <property type="molecule type" value="Genomic_DNA"/>
</dbReference>
<feature type="domain" description="HTH merR-type" evidence="5">
    <location>
        <begin position="4"/>
        <end position="74"/>
    </location>
</feature>
<comment type="caution">
    <text evidence="6">The sequence shown here is derived from an EMBL/GenBank/DDBJ whole genome shotgun (WGS) entry which is preliminary data.</text>
</comment>
<dbReference type="PANTHER" id="PTHR30204:SF69">
    <property type="entry name" value="MERR-FAMILY TRANSCRIPTIONAL REGULATOR"/>
    <property type="match status" value="1"/>
</dbReference>
<evidence type="ECO:0000256" key="4">
    <source>
        <dbReference type="ARBA" id="ARBA00023163"/>
    </source>
</evidence>
<dbReference type="SMART" id="SM00422">
    <property type="entry name" value="HTH_MERR"/>
    <property type="match status" value="1"/>
</dbReference>
<evidence type="ECO:0000313" key="7">
    <source>
        <dbReference type="Proteomes" id="UP000189970"/>
    </source>
</evidence>
<evidence type="ECO:0000256" key="2">
    <source>
        <dbReference type="ARBA" id="ARBA00023015"/>
    </source>
</evidence>
<dbReference type="PROSITE" id="PS50937">
    <property type="entry name" value="HTH_MERR_2"/>
    <property type="match status" value="1"/>
</dbReference>
<dbReference type="Gene3D" id="1.10.1660.10">
    <property type="match status" value="1"/>
</dbReference>
<keyword evidence="4" id="KW-0804">Transcription</keyword>
<gene>
    <name evidence="6" type="ORF">BW731_02430</name>
</gene>
<accession>A0A1V4DF17</accession>
<keyword evidence="3" id="KW-0238">DNA-binding</keyword>
<dbReference type="GO" id="GO:0003677">
    <property type="term" value="F:DNA binding"/>
    <property type="evidence" value="ECO:0007669"/>
    <property type="project" value="UniProtKB-KW"/>
</dbReference>
<dbReference type="PANTHER" id="PTHR30204">
    <property type="entry name" value="REDOX-CYCLING DRUG-SENSING TRANSCRIPTIONAL ACTIVATOR SOXR"/>
    <property type="match status" value="1"/>
</dbReference>
<keyword evidence="7" id="KW-1185">Reference proteome</keyword>
<sequence length="278" mass="33170">MKNLIRIGEFAKLNNMSIQTLRYYESIDLLHPYYINPETNYRYYHLLQSPIIDSIQFLKSCNLSLDDIKHLLNEETPDEKIHETLALNLDALKEQQKKIQQQINITETFLNNNMIYQKNREIQSFEYQSFPTRYLYTYTIDTNIYDLSSMEYESYLRQFKQSLATHHLPNLQFSHVGSIIKQTDLLQDNLYSNTFFVFCSADLKHLPNVVTLKSSEFAIDYCQSFDEEKKMFHTFKHKVTTSHRRINGDYLCEVVREMPHTSKLERNMFIRIQIPVSQ</sequence>